<comment type="similarity">
    <text evidence="1">Belongs to the short-chain dehydrogenases/reductases (SDR) family.</text>
</comment>
<dbReference type="InterPro" id="IPR036291">
    <property type="entry name" value="NAD(P)-bd_dom_sf"/>
</dbReference>
<dbReference type="AlphaFoldDB" id="A0AAD2DZN5"/>
<dbReference type="GO" id="GO:0016616">
    <property type="term" value="F:oxidoreductase activity, acting on the CH-OH group of donors, NAD or NADP as acceptor"/>
    <property type="evidence" value="ECO:0007669"/>
    <property type="project" value="TreeGrafter"/>
</dbReference>
<dbReference type="Proteomes" id="UP000834106">
    <property type="component" value="Chromosome 10"/>
</dbReference>
<accession>A0AAD2DZN5</accession>
<evidence type="ECO:0000256" key="2">
    <source>
        <dbReference type="ARBA" id="ARBA00023002"/>
    </source>
</evidence>
<organism evidence="4 5">
    <name type="scientific">Fraxinus pennsylvanica</name>
    <dbReference type="NCBI Taxonomy" id="56036"/>
    <lineage>
        <taxon>Eukaryota</taxon>
        <taxon>Viridiplantae</taxon>
        <taxon>Streptophyta</taxon>
        <taxon>Embryophyta</taxon>
        <taxon>Tracheophyta</taxon>
        <taxon>Spermatophyta</taxon>
        <taxon>Magnoliopsida</taxon>
        <taxon>eudicotyledons</taxon>
        <taxon>Gunneridae</taxon>
        <taxon>Pentapetalae</taxon>
        <taxon>asterids</taxon>
        <taxon>lamiids</taxon>
        <taxon>Lamiales</taxon>
        <taxon>Oleaceae</taxon>
        <taxon>Oleeae</taxon>
        <taxon>Fraxinus</taxon>
    </lineage>
</organism>
<dbReference type="EMBL" id="OU503045">
    <property type="protein sequence ID" value="CAI9769601.1"/>
    <property type="molecule type" value="Genomic_DNA"/>
</dbReference>
<dbReference type="Gene3D" id="3.40.50.720">
    <property type="entry name" value="NAD(P)-binding Rossmann-like Domain"/>
    <property type="match status" value="1"/>
</dbReference>
<dbReference type="Pfam" id="PF00106">
    <property type="entry name" value="adh_short"/>
    <property type="match status" value="1"/>
</dbReference>
<reference evidence="4" key="1">
    <citation type="submission" date="2023-05" db="EMBL/GenBank/DDBJ databases">
        <authorList>
            <person name="Huff M."/>
        </authorList>
    </citation>
    <scope>NUCLEOTIDE SEQUENCE</scope>
</reference>
<gene>
    <name evidence="4" type="ORF">FPE_LOCUS16689</name>
</gene>
<sequence>MATKIETVTQSTGTSVRASVHANGDTTCLRPSARRHTVRSVPPCTRTETRRASVHVYGGTPVQRASVHADGGSTCLRPLGRRHEMPPSKCCQIGRWRHLMPNWKIHDELSAAFKKHFETYGRLDICINNAGIGSPVPFDKDDTDGSKSWRLTINVNLIAVIDCTRLVIQTMDLPIWHPHLDGGISCLHPSGRRHGALTVSF</sequence>
<evidence type="ECO:0000313" key="5">
    <source>
        <dbReference type="Proteomes" id="UP000834106"/>
    </source>
</evidence>
<dbReference type="InterPro" id="IPR002347">
    <property type="entry name" value="SDR_fam"/>
</dbReference>
<dbReference type="SUPFAM" id="SSF51735">
    <property type="entry name" value="NAD(P)-binding Rossmann-fold domains"/>
    <property type="match status" value="1"/>
</dbReference>
<keyword evidence="2" id="KW-0560">Oxidoreductase</keyword>
<keyword evidence="5" id="KW-1185">Reference proteome</keyword>
<dbReference type="PANTHER" id="PTHR44229:SF4">
    <property type="entry name" value="15-HYDROXYPROSTAGLANDIN DEHYDROGENASE [NAD(+)]"/>
    <property type="match status" value="1"/>
</dbReference>
<proteinExistence type="inferred from homology"/>
<evidence type="ECO:0000256" key="3">
    <source>
        <dbReference type="SAM" id="MobiDB-lite"/>
    </source>
</evidence>
<feature type="region of interest" description="Disordered" evidence="3">
    <location>
        <begin position="1"/>
        <end position="23"/>
    </location>
</feature>
<evidence type="ECO:0000313" key="4">
    <source>
        <dbReference type="EMBL" id="CAI9769601.1"/>
    </source>
</evidence>
<dbReference type="GO" id="GO:0005737">
    <property type="term" value="C:cytoplasm"/>
    <property type="evidence" value="ECO:0007669"/>
    <property type="project" value="TreeGrafter"/>
</dbReference>
<feature type="compositionally biased region" description="Polar residues" evidence="3">
    <location>
        <begin position="1"/>
        <end position="17"/>
    </location>
</feature>
<name>A0AAD2DZN5_9LAMI</name>
<dbReference type="PANTHER" id="PTHR44229">
    <property type="entry name" value="15-HYDROXYPROSTAGLANDIN DEHYDROGENASE [NAD(+)]"/>
    <property type="match status" value="1"/>
</dbReference>
<evidence type="ECO:0000256" key="1">
    <source>
        <dbReference type="ARBA" id="ARBA00006484"/>
    </source>
</evidence>
<protein>
    <submittedName>
        <fullName evidence="4">Uncharacterized protein</fullName>
    </submittedName>
</protein>